<accession>A0A267GTI6</accession>
<keyword evidence="1" id="KW-0732">Signal</keyword>
<comment type="caution">
    <text evidence="2">The sequence shown here is derived from an EMBL/GenBank/DDBJ whole genome shotgun (WGS) entry which is preliminary data.</text>
</comment>
<feature type="chain" id="PRO_5013057461" evidence="1">
    <location>
        <begin position="32"/>
        <end position="144"/>
    </location>
</feature>
<name>A0A267GTI6_9PLAT</name>
<feature type="signal peptide" evidence="1">
    <location>
        <begin position="1"/>
        <end position="31"/>
    </location>
</feature>
<evidence type="ECO:0000313" key="2">
    <source>
        <dbReference type="EMBL" id="PAA89328.1"/>
    </source>
</evidence>
<reference evidence="2 3" key="1">
    <citation type="submission" date="2017-06" db="EMBL/GenBank/DDBJ databases">
        <title>A platform for efficient transgenesis in Macrostomum lignano, a flatworm model organism for stem cell research.</title>
        <authorList>
            <person name="Berezikov E."/>
        </authorList>
    </citation>
    <scope>NUCLEOTIDE SEQUENCE [LARGE SCALE GENOMIC DNA]</scope>
    <source>
        <strain evidence="2">DV1</strain>
        <tissue evidence="2">Whole organism</tissue>
    </source>
</reference>
<proteinExistence type="predicted"/>
<keyword evidence="3" id="KW-1185">Reference proteome</keyword>
<evidence type="ECO:0000313" key="3">
    <source>
        <dbReference type="Proteomes" id="UP000215902"/>
    </source>
</evidence>
<sequence length="144" mass="16855">MRSKVVSLGQAGRLLVALLLAMTVFASLSDGQPLRGEDGFAETDNGAVSDWSVSRSLFGSPDRYKRLFGTPDRYKRLFGTPDRYKRLFGTPDRYKRLFGTPLDRFRRRDAKRLFGFKQANRFRRFYRTGSYFDARPDRFKRFDE</sequence>
<organism evidence="2 3">
    <name type="scientific">Macrostomum lignano</name>
    <dbReference type="NCBI Taxonomy" id="282301"/>
    <lineage>
        <taxon>Eukaryota</taxon>
        <taxon>Metazoa</taxon>
        <taxon>Spiralia</taxon>
        <taxon>Lophotrochozoa</taxon>
        <taxon>Platyhelminthes</taxon>
        <taxon>Rhabditophora</taxon>
        <taxon>Macrostomorpha</taxon>
        <taxon>Macrostomida</taxon>
        <taxon>Macrostomidae</taxon>
        <taxon>Macrostomum</taxon>
    </lineage>
</organism>
<dbReference type="AlphaFoldDB" id="A0A267GTI6"/>
<dbReference type="Proteomes" id="UP000215902">
    <property type="component" value="Unassembled WGS sequence"/>
</dbReference>
<gene>
    <name evidence="2" type="ORF">BOX15_Mlig028865g1</name>
</gene>
<dbReference type="EMBL" id="NIVC01000153">
    <property type="protein sequence ID" value="PAA89328.1"/>
    <property type="molecule type" value="Genomic_DNA"/>
</dbReference>
<evidence type="ECO:0000256" key="1">
    <source>
        <dbReference type="SAM" id="SignalP"/>
    </source>
</evidence>
<protein>
    <submittedName>
        <fullName evidence="2">Uncharacterized protein</fullName>
    </submittedName>
</protein>